<gene>
    <name evidence="5" type="ORF">RM779_18835</name>
</gene>
<keyword evidence="6" id="KW-1185">Reference proteome</keyword>
<dbReference type="InterPro" id="IPR010982">
    <property type="entry name" value="Lambda_DNA-bd_dom_sf"/>
</dbReference>
<comment type="caution">
    <text evidence="5">The sequence shown here is derived from an EMBL/GenBank/DDBJ whole genome shotgun (WGS) entry which is preliminary data.</text>
</comment>
<protein>
    <submittedName>
        <fullName evidence="5">LacI family DNA-binding transcriptional regulator</fullName>
    </submittedName>
</protein>
<dbReference type="CDD" id="cd01392">
    <property type="entry name" value="HTH_LacI"/>
    <property type="match status" value="1"/>
</dbReference>
<dbReference type="Proteomes" id="UP001183615">
    <property type="component" value="Unassembled WGS sequence"/>
</dbReference>
<proteinExistence type="predicted"/>
<sequence length="348" mass="36314">MVRATGSGGPTLAVVAREAGVSVPTASKVANGRQDVAPETRRRVTEVLDRLGYVRRQRPAARRRPDLVDLVVHDLSGPRAGAVLHGVDQAAHEAGLGVVISAALTGARGDGPGRGWLERLSARGPADGPAGVLLHVKELDAAQHAWLEQHHIPCVMIDPVADPPAGIPSVGATNWQGGVSATEHLIGLGHRRIAVIGGARHRTCGAGRVAGHRSAMSAAGLQVPPEYVRYGSFDEAGAGRQVLDLLALPEPPTAVFACSDAMALGAVRALGERGLRVPRDVSVVGFDDLPQAVWATPALTTVRQPLSEMAAAALRLLLRLLDGERPEGMRTELSTRLVVRDSTAPPAA</sequence>
<keyword evidence="2 5" id="KW-0238">DNA-binding</keyword>
<dbReference type="EMBL" id="JAVREV010000010">
    <property type="protein sequence ID" value="MDT0444640.1"/>
    <property type="molecule type" value="Genomic_DNA"/>
</dbReference>
<dbReference type="Gene3D" id="3.40.50.2300">
    <property type="match status" value="2"/>
</dbReference>
<evidence type="ECO:0000259" key="4">
    <source>
        <dbReference type="PROSITE" id="PS50932"/>
    </source>
</evidence>
<dbReference type="InterPro" id="IPR046335">
    <property type="entry name" value="LacI/GalR-like_sensor"/>
</dbReference>
<dbReference type="SMART" id="SM00354">
    <property type="entry name" value="HTH_LACI"/>
    <property type="match status" value="1"/>
</dbReference>
<feature type="domain" description="HTH lacI-type" evidence="4">
    <location>
        <begin position="10"/>
        <end position="64"/>
    </location>
</feature>
<evidence type="ECO:0000313" key="6">
    <source>
        <dbReference type="Proteomes" id="UP001183615"/>
    </source>
</evidence>
<dbReference type="SUPFAM" id="SSF47413">
    <property type="entry name" value="lambda repressor-like DNA-binding domains"/>
    <property type="match status" value="1"/>
</dbReference>
<evidence type="ECO:0000256" key="3">
    <source>
        <dbReference type="ARBA" id="ARBA00023163"/>
    </source>
</evidence>
<evidence type="ECO:0000313" key="5">
    <source>
        <dbReference type="EMBL" id="MDT0444640.1"/>
    </source>
</evidence>
<dbReference type="GO" id="GO:0003677">
    <property type="term" value="F:DNA binding"/>
    <property type="evidence" value="ECO:0007669"/>
    <property type="project" value="UniProtKB-KW"/>
</dbReference>
<dbReference type="Pfam" id="PF00356">
    <property type="entry name" value="LacI"/>
    <property type="match status" value="1"/>
</dbReference>
<dbReference type="SUPFAM" id="SSF53822">
    <property type="entry name" value="Periplasmic binding protein-like I"/>
    <property type="match status" value="1"/>
</dbReference>
<organism evidence="5 6">
    <name type="scientific">Streptomyces johnsoniae</name>
    <dbReference type="NCBI Taxonomy" id="3075532"/>
    <lineage>
        <taxon>Bacteria</taxon>
        <taxon>Bacillati</taxon>
        <taxon>Actinomycetota</taxon>
        <taxon>Actinomycetes</taxon>
        <taxon>Kitasatosporales</taxon>
        <taxon>Streptomycetaceae</taxon>
        <taxon>Streptomyces</taxon>
    </lineage>
</organism>
<name>A0ABU2S6U3_9ACTN</name>
<reference evidence="6" key="1">
    <citation type="submission" date="2023-07" db="EMBL/GenBank/DDBJ databases">
        <title>30 novel species of actinomycetes from the DSMZ collection.</title>
        <authorList>
            <person name="Nouioui I."/>
        </authorList>
    </citation>
    <scope>NUCLEOTIDE SEQUENCE [LARGE SCALE GENOMIC DNA]</scope>
    <source>
        <strain evidence="6">DSM 41886</strain>
    </source>
</reference>
<keyword evidence="3" id="KW-0804">Transcription</keyword>
<evidence type="ECO:0000256" key="2">
    <source>
        <dbReference type="ARBA" id="ARBA00023125"/>
    </source>
</evidence>
<dbReference type="PANTHER" id="PTHR30146:SF153">
    <property type="entry name" value="LACTOSE OPERON REPRESSOR"/>
    <property type="match status" value="1"/>
</dbReference>
<dbReference type="Pfam" id="PF13377">
    <property type="entry name" value="Peripla_BP_3"/>
    <property type="match status" value="1"/>
</dbReference>
<dbReference type="RefSeq" id="WP_311618899.1">
    <property type="nucleotide sequence ID" value="NZ_JAVREV010000010.1"/>
</dbReference>
<dbReference type="Gene3D" id="1.10.260.40">
    <property type="entry name" value="lambda repressor-like DNA-binding domains"/>
    <property type="match status" value="1"/>
</dbReference>
<dbReference type="InterPro" id="IPR028082">
    <property type="entry name" value="Peripla_BP_I"/>
</dbReference>
<keyword evidence="1" id="KW-0805">Transcription regulation</keyword>
<dbReference type="InterPro" id="IPR000843">
    <property type="entry name" value="HTH_LacI"/>
</dbReference>
<dbReference type="PROSITE" id="PS50932">
    <property type="entry name" value="HTH_LACI_2"/>
    <property type="match status" value="1"/>
</dbReference>
<dbReference type="PANTHER" id="PTHR30146">
    <property type="entry name" value="LACI-RELATED TRANSCRIPTIONAL REPRESSOR"/>
    <property type="match status" value="1"/>
</dbReference>
<evidence type="ECO:0000256" key="1">
    <source>
        <dbReference type="ARBA" id="ARBA00023015"/>
    </source>
</evidence>
<accession>A0ABU2S6U3</accession>